<dbReference type="AlphaFoldDB" id="A0A2V3IY45"/>
<dbReference type="Proteomes" id="UP000247409">
    <property type="component" value="Unassembled WGS sequence"/>
</dbReference>
<gene>
    <name evidence="1" type="ORF">BWQ96_03153</name>
</gene>
<proteinExistence type="predicted"/>
<dbReference type="OrthoDB" id="5443at2759"/>
<keyword evidence="2" id="KW-1185">Reference proteome</keyword>
<sequence>MTLLCATEISGRTYGTFFKAAAECVARQNLCDSHVAKSSIHCKEDTFVKKQSRSCRNAACKYCTWPSSTNDNACYSWAIRHWCASFPGVQNGQTLKPGRMPHKDPYRCVWHGRDKELVLDLKFFTAWGGWTQNGDGLEWKRYLSKGIDEPGSGEMCFKFAVPEDGFYYFTALTSAPHPTDHNDMWVRIQTGIRLYRGKTHVYWMTVRKYIKAYQNLGENRINDILSSVDHNPHYFVSEKLMQNETHTVCISGRSSRFTVYKLVFVKCSPTNGSCNRWGRYIREKMNSLVEPICK</sequence>
<dbReference type="EMBL" id="NBIV01000029">
    <property type="protein sequence ID" value="PXF47076.1"/>
    <property type="molecule type" value="Genomic_DNA"/>
</dbReference>
<organism evidence="1 2">
    <name type="scientific">Gracilariopsis chorda</name>
    <dbReference type="NCBI Taxonomy" id="448386"/>
    <lineage>
        <taxon>Eukaryota</taxon>
        <taxon>Rhodophyta</taxon>
        <taxon>Florideophyceae</taxon>
        <taxon>Rhodymeniophycidae</taxon>
        <taxon>Gracilariales</taxon>
        <taxon>Gracilariaceae</taxon>
        <taxon>Gracilariopsis</taxon>
    </lineage>
</organism>
<name>A0A2V3IY45_9FLOR</name>
<evidence type="ECO:0000313" key="1">
    <source>
        <dbReference type="EMBL" id="PXF47076.1"/>
    </source>
</evidence>
<comment type="caution">
    <text evidence="1">The sequence shown here is derived from an EMBL/GenBank/DDBJ whole genome shotgun (WGS) entry which is preliminary data.</text>
</comment>
<evidence type="ECO:0000313" key="2">
    <source>
        <dbReference type="Proteomes" id="UP000247409"/>
    </source>
</evidence>
<accession>A0A2V3IY45</accession>
<protein>
    <submittedName>
        <fullName evidence="1">Uncharacterized protein</fullName>
    </submittedName>
</protein>
<reference evidence="1 2" key="1">
    <citation type="journal article" date="2018" name="Mol. Biol. Evol.">
        <title>Analysis of the draft genome of the red seaweed Gracilariopsis chorda provides insights into genome size evolution in Rhodophyta.</title>
        <authorList>
            <person name="Lee J."/>
            <person name="Yang E.C."/>
            <person name="Graf L."/>
            <person name="Yang J.H."/>
            <person name="Qiu H."/>
            <person name="Zel Zion U."/>
            <person name="Chan C.X."/>
            <person name="Stephens T.G."/>
            <person name="Weber A.P.M."/>
            <person name="Boo G.H."/>
            <person name="Boo S.M."/>
            <person name="Kim K.M."/>
            <person name="Shin Y."/>
            <person name="Jung M."/>
            <person name="Lee S.J."/>
            <person name="Yim H.S."/>
            <person name="Lee J.H."/>
            <person name="Bhattacharya D."/>
            <person name="Yoon H.S."/>
        </authorList>
    </citation>
    <scope>NUCLEOTIDE SEQUENCE [LARGE SCALE GENOMIC DNA]</scope>
    <source>
        <strain evidence="1 2">SKKU-2015</strain>
        <tissue evidence="1">Whole body</tissue>
    </source>
</reference>